<dbReference type="Pfam" id="PF01042">
    <property type="entry name" value="Ribonuc_L-PSP"/>
    <property type="match status" value="1"/>
</dbReference>
<dbReference type="InterPro" id="IPR035959">
    <property type="entry name" value="RutC-like_sf"/>
</dbReference>
<reference evidence="2" key="1">
    <citation type="journal article" date="2019" name="Int. J. Syst. Evol. Microbiol.">
        <title>The Global Catalogue of Microorganisms (GCM) 10K type strain sequencing project: providing services to taxonomists for standard genome sequencing and annotation.</title>
        <authorList>
            <consortium name="The Broad Institute Genomics Platform"/>
            <consortium name="The Broad Institute Genome Sequencing Center for Infectious Disease"/>
            <person name="Wu L."/>
            <person name="Ma J."/>
        </authorList>
    </citation>
    <scope>NUCLEOTIDE SEQUENCE [LARGE SCALE GENOMIC DNA]</scope>
    <source>
        <strain evidence="2">NBRC 108894</strain>
    </source>
</reference>
<name>A0ABQ6K8Y5_9MICO</name>
<evidence type="ECO:0000313" key="1">
    <source>
        <dbReference type="EMBL" id="GMA96457.1"/>
    </source>
</evidence>
<dbReference type="CDD" id="cd00448">
    <property type="entry name" value="YjgF_YER057c_UK114_family"/>
    <property type="match status" value="1"/>
</dbReference>
<dbReference type="PANTHER" id="PTHR11803:SF39">
    <property type="entry name" value="2-IMINOBUTANOATE_2-IMINOPROPANOATE DEAMINASE"/>
    <property type="match status" value="1"/>
</dbReference>
<dbReference type="SUPFAM" id="SSF55298">
    <property type="entry name" value="YjgF-like"/>
    <property type="match status" value="1"/>
</dbReference>
<dbReference type="Proteomes" id="UP001157034">
    <property type="component" value="Unassembled WGS sequence"/>
</dbReference>
<dbReference type="EMBL" id="BSVB01000001">
    <property type="protein sequence ID" value="GMA96457.1"/>
    <property type="molecule type" value="Genomic_DNA"/>
</dbReference>
<dbReference type="InterPro" id="IPR006175">
    <property type="entry name" value="YjgF/YER057c/UK114"/>
</dbReference>
<protein>
    <submittedName>
        <fullName evidence="1">Reactive intermediate/imine deaminase</fullName>
    </submittedName>
</protein>
<proteinExistence type="predicted"/>
<organism evidence="1 2">
    <name type="scientific">Pseudolysinimonas kribbensis</name>
    <dbReference type="NCBI Taxonomy" id="433641"/>
    <lineage>
        <taxon>Bacteria</taxon>
        <taxon>Bacillati</taxon>
        <taxon>Actinomycetota</taxon>
        <taxon>Actinomycetes</taxon>
        <taxon>Micrococcales</taxon>
        <taxon>Microbacteriaceae</taxon>
        <taxon>Pseudolysinimonas</taxon>
    </lineage>
</organism>
<sequence length="133" mass="13653">MSTPDAPASPLYSQGVAAGPFLFVSGMTGIEVTTGLAGRGIREQTTQALSNCVAILEAGGASVDAIVQVTVLLARPEDFAGMNEAYAAFFGPQPPARAVAKLGVELPNILISIMMTAYREPNSGEGRTGIEPA</sequence>
<accession>A0ABQ6K8Y5</accession>
<gene>
    <name evidence="1" type="ORF">GCM10025881_32810</name>
</gene>
<dbReference type="PANTHER" id="PTHR11803">
    <property type="entry name" value="2-IMINOBUTANOATE/2-IMINOPROPANOATE DEAMINASE RIDA"/>
    <property type="match status" value="1"/>
</dbReference>
<evidence type="ECO:0000313" key="2">
    <source>
        <dbReference type="Proteomes" id="UP001157034"/>
    </source>
</evidence>
<dbReference type="Gene3D" id="3.30.1330.40">
    <property type="entry name" value="RutC-like"/>
    <property type="match status" value="1"/>
</dbReference>
<keyword evidence="2" id="KW-1185">Reference proteome</keyword>
<comment type="caution">
    <text evidence="1">The sequence shown here is derived from an EMBL/GenBank/DDBJ whole genome shotgun (WGS) entry which is preliminary data.</text>
</comment>